<comment type="caution">
    <text evidence="2">The sequence shown here is derived from an EMBL/GenBank/DDBJ whole genome shotgun (WGS) entry which is preliminary data.</text>
</comment>
<keyword evidence="2" id="KW-0378">Hydrolase</keyword>
<dbReference type="Pfam" id="PF00561">
    <property type="entry name" value="Abhydrolase_1"/>
    <property type="match status" value="1"/>
</dbReference>
<protein>
    <submittedName>
        <fullName evidence="2">Alpha/beta hydrolase</fullName>
    </submittedName>
</protein>
<reference evidence="2 3" key="1">
    <citation type="journal article" date="2014" name="Int. J. Syst. Evol. Microbiol.">
        <title>Solimonas terrae sp. nov., isolated from soil.</title>
        <authorList>
            <person name="Kim S.J."/>
            <person name="Moon J.Y."/>
            <person name="Weon H.Y."/>
            <person name="Ahn J.H."/>
            <person name="Chen W.M."/>
            <person name="Kwon S.W."/>
        </authorList>
    </citation>
    <scope>NUCLEOTIDE SEQUENCE [LARGE SCALE GENOMIC DNA]</scope>
    <source>
        <strain evidence="2 3">KIS83-12</strain>
    </source>
</reference>
<dbReference type="SUPFAM" id="SSF53474">
    <property type="entry name" value="alpha/beta-Hydrolases"/>
    <property type="match status" value="1"/>
</dbReference>
<dbReference type="RefSeq" id="WP_166255924.1">
    <property type="nucleotide sequence ID" value="NZ_JAAMOW010000004.1"/>
</dbReference>
<evidence type="ECO:0000259" key="1">
    <source>
        <dbReference type="Pfam" id="PF00561"/>
    </source>
</evidence>
<gene>
    <name evidence="2" type="ORF">G7Y85_10300</name>
</gene>
<accession>A0A6M2BS54</accession>
<organism evidence="2 3">
    <name type="scientific">Solimonas terrae</name>
    <dbReference type="NCBI Taxonomy" id="1396819"/>
    <lineage>
        <taxon>Bacteria</taxon>
        <taxon>Pseudomonadati</taxon>
        <taxon>Pseudomonadota</taxon>
        <taxon>Gammaproteobacteria</taxon>
        <taxon>Nevskiales</taxon>
        <taxon>Nevskiaceae</taxon>
        <taxon>Solimonas</taxon>
    </lineage>
</organism>
<dbReference type="Proteomes" id="UP000472676">
    <property type="component" value="Unassembled WGS sequence"/>
</dbReference>
<feature type="domain" description="AB hydrolase-1" evidence="1">
    <location>
        <begin position="90"/>
        <end position="146"/>
    </location>
</feature>
<name>A0A6M2BS54_9GAMM</name>
<proteinExistence type="predicted"/>
<dbReference type="EMBL" id="JAAMOW010000004">
    <property type="protein sequence ID" value="NGY05160.1"/>
    <property type="molecule type" value="Genomic_DNA"/>
</dbReference>
<dbReference type="InterPro" id="IPR000073">
    <property type="entry name" value="AB_hydrolase_1"/>
</dbReference>
<dbReference type="Gene3D" id="3.40.50.1820">
    <property type="entry name" value="alpha/beta hydrolase"/>
    <property type="match status" value="1"/>
</dbReference>
<dbReference type="AlphaFoldDB" id="A0A6M2BS54"/>
<dbReference type="InterPro" id="IPR029058">
    <property type="entry name" value="AB_hydrolase_fold"/>
</dbReference>
<evidence type="ECO:0000313" key="2">
    <source>
        <dbReference type="EMBL" id="NGY05160.1"/>
    </source>
</evidence>
<evidence type="ECO:0000313" key="3">
    <source>
        <dbReference type="Proteomes" id="UP000472676"/>
    </source>
</evidence>
<sequence>MPIEKLPAPAASLLLLEGRIGLEMARFALAIRGLRHELPRGHAQPLIVIPGFGATDTATAALRHLLSGLGYASHGWGLGRNLGMRRGVRDALNTQLQTLHADKGGVTLVGWSLGGVFAREIARHRPQYVRRVITLGSPINRDPDANNMLPLVRLANGGKAPKTDLDAFARRITAPPVPCTAIYTKTDGIVAWRACLEDPAPNVENIEVSGSHFGLPFNPQVARIIAERLSRPD</sequence>
<keyword evidence="3" id="KW-1185">Reference proteome</keyword>
<dbReference type="GO" id="GO:0016787">
    <property type="term" value="F:hydrolase activity"/>
    <property type="evidence" value="ECO:0007669"/>
    <property type="project" value="UniProtKB-KW"/>
</dbReference>